<organism evidence="7 8">
    <name type="scientific">Columbina picui</name>
    <name type="common">Picui ground-dove</name>
    <dbReference type="NCBI Taxonomy" id="115618"/>
    <lineage>
        <taxon>Eukaryota</taxon>
        <taxon>Metazoa</taxon>
        <taxon>Chordata</taxon>
        <taxon>Craniata</taxon>
        <taxon>Vertebrata</taxon>
        <taxon>Euteleostomi</taxon>
        <taxon>Archelosauria</taxon>
        <taxon>Archosauria</taxon>
        <taxon>Dinosauria</taxon>
        <taxon>Saurischia</taxon>
        <taxon>Theropoda</taxon>
        <taxon>Coelurosauria</taxon>
        <taxon>Aves</taxon>
        <taxon>Neognathae</taxon>
        <taxon>Neoaves</taxon>
        <taxon>Columbimorphae</taxon>
        <taxon>Columbiformes</taxon>
        <taxon>Columbidae</taxon>
        <taxon>Columbina</taxon>
    </lineage>
</organism>
<protein>
    <submittedName>
        <fullName evidence="7">F1892 protein</fullName>
    </submittedName>
</protein>
<dbReference type="AlphaFoldDB" id="A0A7K4RZL9"/>
<evidence type="ECO:0000256" key="5">
    <source>
        <dbReference type="ARBA" id="ARBA00034309"/>
    </source>
</evidence>
<feature type="non-terminal residue" evidence="7">
    <location>
        <position position="1"/>
    </location>
</feature>
<keyword evidence="2" id="KW-0812">Transmembrane</keyword>
<evidence type="ECO:0000313" key="8">
    <source>
        <dbReference type="Proteomes" id="UP000530263"/>
    </source>
</evidence>
<keyword evidence="6" id="KW-0732">Signal</keyword>
<dbReference type="GO" id="GO:0016020">
    <property type="term" value="C:membrane"/>
    <property type="evidence" value="ECO:0007669"/>
    <property type="project" value="UniProtKB-SubCell"/>
</dbReference>
<evidence type="ECO:0000256" key="2">
    <source>
        <dbReference type="ARBA" id="ARBA00022692"/>
    </source>
</evidence>
<keyword evidence="4" id="KW-0472">Membrane</keyword>
<feature type="signal peptide" evidence="6">
    <location>
        <begin position="1"/>
        <end position="21"/>
    </location>
</feature>
<gene>
    <name evidence="7" type="primary">Fam189a2</name>
    <name evidence="7" type="ORF">COLPIC_R04730</name>
</gene>
<dbReference type="Proteomes" id="UP000530263">
    <property type="component" value="Unassembled WGS sequence"/>
</dbReference>
<dbReference type="InterPro" id="IPR030431">
    <property type="entry name" value="ENTREP1-3"/>
</dbReference>
<accession>A0A7K4RZL9</accession>
<feature type="non-terminal residue" evidence="7">
    <location>
        <position position="431"/>
    </location>
</feature>
<evidence type="ECO:0000256" key="1">
    <source>
        <dbReference type="ARBA" id="ARBA00004370"/>
    </source>
</evidence>
<evidence type="ECO:0000313" key="7">
    <source>
        <dbReference type="EMBL" id="NWQ78925.1"/>
    </source>
</evidence>
<comment type="similarity">
    <text evidence="5">Belongs to the ENTREP family.</text>
</comment>
<sequence>NLFVLMSVVCVLLNLSGIILGYQGFHFVSSTLECDVVEKGGENICICCEKSDLSKCPDEETALKLYHVKPCNAARLLLKKVLFALCGMNALTTTVCLAAAALRHLKIILTRGSCIEEFQVEDQDHVLDPDDFVPPVPPPSYFSALCSCNLQNSHRMLGSGVIPLDHMYGPQIKGTEVFCPLEPPPPYERVCSQKSSEQESALQTSVMEVVDSEQVSGREAFQGKKYILKFSSSRVSLSPPNASPLPFHPVQQRSKSDPVLYCWLLQGPALSREAATQTKLKPQLCTVTLRNSLRTRALRGRPQSLIDYRCHTDTKQLVSWILEQSCSMSPDIHELVENIKSLLKSDEKHMEEVITSATFLDQVVMAPAQQATSLSDHVLPCGRHTRLPHVQSCCDLSVFTTDKNPFTETRIQKAEHEWPHSIIGVVRETVL</sequence>
<evidence type="ECO:0000256" key="6">
    <source>
        <dbReference type="SAM" id="SignalP"/>
    </source>
</evidence>
<keyword evidence="8" id="KW-1185">Reference proteome</keyword>
<dbReference type="PANTHER" id="PTHR17615:SF8">
    <property type="entry name" value="ENDOSOMAL TRANSMEMBRANE EPSIN INTERACTOR 1"/>
    <property type="match status" value="1"/>
</dbReference>
<proteinExistence type="inferred from homology"/>
<keyword evidence="3" id="KW-1133">Transmembrane helix</keyword>
<comment type="subcellular location">
    <subcellularLocation>
        <location evidence="1">Membrane</location>
    </subcellularLocation>
</comment>
<evidence type="ECO:0000256" key="3">
    <source>
        <dbReference type="ARBA" id="ARBA00022989"/>
    </source>
</evidence>
<evidence type="ECO:0000256" key="4">
    <source>
        <dbReference type="ARBA" id="ARBA00023136"/>
    </source>
</evidence>
<reference evidence="7 8" key="1">
    <citation type="submission" date="2019-09" db="EMBL/GenBank/DDBJ databases">
        <title>Bird 10,000 Genomes (B10K) Project - Family phase.</title>
        <authorList>
            <person name="Zhang G."/>
        </authorList>
    </citation>
    <scope>NUCLEOTIDE SEQUENCE [LARGE SCALE GENOMIC DNA]</scope>
    <source>
        <strain evidence="7">B10K-DU-021-26</strain>
        <tissue evidence="7">Mixed tissue sample</tissue>
    </source>
</reference>
<dbReference type="PANTHER" id="PTHR17615">
    <property type="entry name" value="PROTEIN FAM189A"/>
    <property type="match status" value="1"/>
</dbReference>
<name>A0A7K4RZL9_COLPI</name>
<dbReference type="OrthoDB" id="9945596at2759"/>
<dbReference type="EMBL" id="VYZG01000810">
    <property type="protein sequence ID" value="NWQ78925.1"/>
    <property type="molecule type" value="Genomic_DNA"/>
</dbReference>
<comment type="caution">
    <text evidence="7">The sequence shown here is derived from an EMBL/GenBank/DDBJ whole genome shotgun (WGS) entry which is preliminary data.</text>
</comment>
<feature type="chain" id="PRO_5029682404" evidence="6">
    <location>
        <begin position="22"/>
        <end position="431"/>
    </location>
</feature>